<keyword evidence="1" id="KW-0812">Transmembrane</keyword>
<keyword evidence="1" id="KW-1133">Transmembrane helix</keyword>
<dbReference type="InterPro" id="IPR050879">
    <property type="entry name" value="Acyltransferase_3"/>
</dbReference>
<keyword evidence="4" id="KW-1185">Reference proteome</keyword>
<feature type="transmembrane region" description="Helical" evidence="1">
    <location>
        <begin position="308"/>
        <end position="328"/>
    </location>
</feature>
<feature type="transmembrane region" description="Helical" evidence="1">
    <location>
        <begin position="210"/>
        <end position="228"/>
    </location>
</feature>
<dbReference type="EMBL" id="PJZH01000001">
    <property type="protein sequence ID" value="PLR40486.1"/>
    <property type="molecule type" value="Genomic_DNA"/>
</dbReference>
<dbReference type="RefSeq" id="WP_101821911.1">
    <property type="nucleotide sequence ID" value="NZ_PJZH01000001.1"/>
</dbReference>
<dbReference type="GO" id="GO:0016020">
    <property type="term" value="C:membrane"/>
    <property type="evidence" value="ECO:0007669"/>
    <property type="project" value="TreeGrafter"/>
</dbReference>
<feature type="transmembrane region" description="Helical" evidence="1">
    <location>
        <begin position="12"/>
        <end position="35"/>
    </location>
</feature>
<feature type="transmembrane region" description="Helical" evidence="1">
    <location>
        <begin position="133"/>
        <end position="153"/>
    </location>
</feature>
<accession>A0A2N5ED98</accession>
<feature type="transmembrane region" description="Helical" evidence="1">
    <location>
        <begin position="165"/>
        <end position="198"/>
    </location>
</feature>
<comment type="caution">
    <text evidence="3">The sequence shown here is derived from an EMBL/GenBank/DDBJ whole genome shotgun (WGS) entry which is preliminary data.</text>
</comment>
<name>A0A2N5ED98_9GAMM</name>
<dbReference type="PANTHER" id="PTHR23028:SF53">
    <property type="entry name" value="ACYL_TRANSF_3 DOMAIN-CONTAINING PROTEIN"/>
    <property type="match status" value="1"/>
</dbReference>
<reference evidence="3 4" key="1">
    <citation type="submission" date="2017-12" db="EMBL/GenBank/DDBJ databases">
        <title>Characterization of six clinical isolates of Enterochimera gen. nov., a novel genus of the Yersiniaciae family and the three species Enterochimera arupensis sp. nov., Enterochimera coloradensis sp. nov, and Enterochimera californica sp. nov.</title>
        <authorList>
            <person name="Rossi A."/>
            <person name="Fisher M."/>
        </authorList>
    </citation>
    <scope>NUCLEOTIDE SEQUENCE [LARGE SCALE GENOMIC DNA]</scope>
    <source>
        <strain evidence="4">2016-Iso4</strain>
    </source>
</reference>
<evidence type="ECO:0000259" key="2">
    <source>
        <dbReference type="Pfam" id="PF01757"/>
    </source>
</evidence>
<feature type="transmembrane region" description="Helical" evidence="1">
    <location>
        <begin position="235"/>
        <end position="253"/>
    </location>
</feature>
<keyword evidence="1" id="KW-0472">Membrane</keyword>
<dbReference type="Proteomes" id="UP000234503">
    <property type="component" value="Unassembled WGS sequence"/>
</dbReference>
<proteinExistence type="predicted"/>
<feature type="transmembrane region" description="Helical" evidence="1">
    <location>
        <begin position="265"/>
        <end position="287"/>
    </location>
</feature>
<feature type="transmembrane region" description="Helical" evidence="1">
    <location>
        <begin position="86"/>
        <end position="105"/>
    </location>
</feature>
<sequence length="384" mass="43294">MKAPKNWSPELEGLRGLASLWVLLGHICILINFSFPLLSDPSMGVDLFILLSGFLMAKNYQERREAEPWTAAATFKKFWLRRYFRIAPLYYVLLVVAIGFGPFFGEMRDIISSFYPATATEVSRYADQSFGNLATHVLFLFGFLPHYAFNTVLPDWSIGLEMQYYALFPFIMLAIMRFGYLPTCLVLMLAGIVLKFALPGYVEAFKMPSLIFLKLHMFVAGMLIAEAVRRMQVRYLLLALLAPVISIFLTIGWHKVRIGMEAAMILLMAAILWKFRAGSAMASVMALPRRLLTLRFSTFLGDVSYSVYMLHLLIVIPACGLLLSQTGLAQQSAILRFLVVAAICLPVTYLLAMLLYKGVEKPGIKLGKYVLKQNRAEPRIEPLA</sequence>
<keyword evidence="3" id="KW-0808">Transferase</keyword>
<keyword evidence="3" id="KW-0012">Acyltransferase</keyword>
<dbReference type="OrthoDB" id="9767863at2"/>
<gene>
    <name evidence="3" type="ORF">CYR32_01715</name>
</gene>
<dbReference type="PANTHER" id="PTHR23028">
    <property type="entry name" value="ACETYLTRANSFERASE"/>
    <property type="match status" value="1"/>
</dbReference>
<dbReference type="AlphaFoldDB" id="A0A2N5ED98"/>
<evidence type="ECO:0000256" key="1">
    <source>
        <dbReference type="SAM" id="Phobius"/>
    </source>
</evidence>
<feature type="domain" description="Acyltransferase 3" evidence="2">
    <location>
        <begin position="10"/>
        <end position="352"/>
    </location>
</feature>
<evidence type="ECO:0000313" key="4">
    <source>
        <dbReference type="Proteomes" id="UP000234503"/>
    </source>
</evidence>
<feature type="transmembrane region" description="Helical" evidence="1">
    <location>
        <begin position="334"/>
        <end position="356"/>
    </location>
</feature>
<protein>
    <submittedName>
        <fullName evidence="3">Acyltransferase</fullName>
    </submittedName>
</protein>
<organism evidence="3 4">
    <name type="scientific">Chimaeribacter coloradensis</name>
    <dbReference type="NCBI Taxonomy" id="2060068"/>
    <lineage>
        <taxon>Bacteria</taxon>
        <taxon>Pseudomonadati</taxon>
        <taxon>Pseudomonadota</taxon>
        <taxon>Gammaproteobacteria</taxon>
        <taxon>Enterobacterales</taxon>
        <taxon>Yersiniaceae</taxon>
        <taxon>Chimaeribacter</taxon>
    </lineage>
</organism>
<dbReference type="GO" id="GO:0000271">
    <property type="term" value="P:polysaccharide biosynthetic process"/>
    <property type="evidence" value="ECO:0007669"/>
    <property type="project" value="TreeGrafter"/>
</dbReference>
<dbReference type="GO" id="GO:0016747">
    <property type="term" value="F:acyltransferase activity, transferring groups other than amino-acyl groups"/>
    <property type="evidence" value="ECO:0007669"/>
    <property type="project" value="InterPro"/>
</dbReference>
<dbReference type="Pfam" id="PF01757">
    <property type="entry name" value="Acyl_transf_3"/>
    <property type="match status" value="1"/>
</dbReference>
<dbReference type="InterPro" id="IPR002656">
    <property type="entry name" value="Acyl_transf_3_dom"/>
</dbReference>
<evidence type="ECO:0000313" key="3">
    <source>
        <dbReference type="EMBL" id="PLR40486.1"/>
    </source>
</evidence>